<dbReference type="Pfam" id="PF13676">
    <property type="entry name" value="TIR_2"/>
    <property type="match status" value="1"/>
</dbReference>
<evidence type="ECO:0000256" key="2">
    <source>
        <dbReference type="ARBA" id="ARBA00022692"/>
    </source>
</evidence>
<evidence type="ECO:0000313" key="10">
    <source>
        <dbReference type="EMBL" id="ABK78770.1"/>
    </source>
</evidence>
<feature type="transmembrane region" description="Helical" evidence="7">
    <location>
        <begin position="295"/>
        <end position="316"/>
    </location>
</feature>
<dbReference type="InterPro" id="IPR035897">
    <property type="entry name" value="Toll_tir_struct_dom_sf"/>
</dbReference>
<keyword evidence="4 7" id="KW-1133">Transmembrane helix</keyword>
<evidence type="ECO:0000256" key="7">
    <source>
        <dbReference type="SAM" id="Phobius"/>
    </source>
</evidence>
<dbReference type="AlphaFoldDB" id="A0T396"/>
<dbReference type="SMART" id="SM00255">
    <property type="entry name" value="TIR"/>
    <property type="match status" value="1"/>
</dbReference>
<dbReference type="PANTHER" id="PTHR24365">
    <property type="entry name" value="TOLL-LIKE RECEPTOR"/>
    <property type="match status" value="1"/>
</dbReference>
<feature type="region of interest" description="Disordered" evidence="6">
    <location>
        <begin position="240"/>
        <end position="290"/>
    </location>
</feature>
<dbReference type="EMBL" id="EF090256">
    <property type="protein sequence ID" value="ABK78770.1"/>
    <property type="molecule type" value="mRNA"/>
</dbReference>
<dbReference type="GO" id="GO:0038023">
    <property type="term" value="F:signaling receptor activity"/>
    <property type="evidence" value="ECO:0007669"/>
    <property type="project" value="TreeGrafter"/>
</dbReference>
<evidence type="ECO:0000256" key="5">
    <source>
        <dbReference type="ARBA" id="ARBA00023136"/>
    </source>
</evidence>
<comment type="subcellular location">
    <subcellularLocation>
        <location evidence="1">Membrane</location>
    </subcellularLocation>
</comment>
<evidence type="ECO:0000256" key="6">
    <source>
        <dbReference type="SAM" id="MobiDB-lite"/>
    </source>
</evidence>
<dbReference type="InterPro" id="IPR000157">
    <property type="entry name" value="TIR_dom"/>
</dbReference>
<dbReference type="SUPFAM" id="SSF52200">
    <property type="entry name" value="Toll/Interleukin receptor TIR domain"/>
    <property type="match status" value="1"/>
</dbReference>
<dbReference type="GO" id="GO:0007165">
    <property type="term" value="P:signal transduction"/>
    <property type="evidence" value="ECO:0007669"/>
    <property type="project" value="InterPro"/>
</dbReference>
<dbReference type="GO" id="GO:0005886">
    <property type="term" value="C:plasma membrane"/>
    <property type="evidence" value="ECO:0007669"/>
    <property type="project" value="TreeGrafter"/>
</dbReference>
<feature type="signal peptide" evidence="8">
    <location>
        <begin position="1"/>
        <end position="25"/>
    </location>
</feature>
<dbReference type="PRINTS" id="PR01537">
    <property type="entry name" value="INTRLKN1R1F"/>
</dbReference>
<evidence type="ECO:0000256" key="3">
    <source>
        <dbReference type="ARBA" id="ARBA00022729"/>
    </source>
</evidence>
<sequence>MQGSYFHHLFLLCIWLSVKVPQLGCDAVSVSGQEDRAAANQCWQKCSLAANVTRSTAKAFESPETCYKECLKKSRSHQFTGNEQVRALSRRIKRDSRVSTNSTPISVVPGDDCVKFMKNYSYLPGKYIKVTLEYIPSGRGPPSFNASISWNVSSDFISNWTEGYIVLYQLQISIEEESKPICLRVPDMNARFTSFNITNKRLKNKFEIYVMVISFSQEGGPRNENEWGRAKFSMDALPPRVRTETTRGLQTSSPKTTRGLQTSSPKTTRDLETSSPKTTRDLETSSPKGTERKTLPTAIAIATCVMVTFVMVVVFIRWRFVDKKTKEEEASLLDSGFKFDAFIIYSTTDEKWVKNKLLLALEKKHNIKCCIHYRDFLPGVPFVENMAKSVYNSRKTIAVVSKSFLSSNYCNHELNIALHRLVERGDNSIIVIKLDDVEDSDLPIELQFRSYIDFTKATDRKTWEYKLVHSFRGERC</sequence>
<feature type="compositionally biased region" description="Polar residues" evidence="6">
    <location>
        <begin position="246"/>
        <end position="266"/>
    </location>
</feature>
<reference evidence="10" key="2">
    <citation type="submission" date="2006-11" db="EMBL/GenBank/DDBJ databases">
        <title>The innate immune repetoire of Cnidaria- ancestral complexity and stochastic gene loss.</title>
        <authorList>
            <person name="Miller D.J."/>
            <person name="Hemmrich G."/>
            <person name="Ball E.E."/>
            <person name="Hayward D.C."/>
            <person name="Khalturin K."/>
            <person name="Funayama N."/>
            <person name="Agata K."/>
            <person name="Bosch T.C.G."/>
        </authorList>
    </citation>
    <scope>NUCLEOTIDE SEQUENCE</scope>
</reference>
<keyword evidence="5 7" id="KW-0472">Membrane</keyword>
<gene>
    <name evidence="10" type="primary">TIR1</name>
</gene>
<reference evidence="10" key="1">
    <citation type="submission" date="2006-10" db="EMBL/GenBank/DDBJ databases">
        <authorList>
            <person name="Hayward D."/>
            <person name="Fahey B."/>
        </authorList>
    </citation>
    <scope>NUCLEOTIDE SEQUENCE</scope>
</reference>
<feature type="compositionally biased region" description="Basic and acidic residues" evidence="6">
    <location>
        <begin position="267"/>
        <end position="290"/>
    </location>
</feature>
<evidence type="ECO:0000256" key="1">
    <source>
        <dbReference type="ARBA" id="ARBA00004370"/>
    </source>
</evidence>
<organism evidence="10">
    <name type="scientific">Acropora millepora</name>
    <name type="common">Staghorn coral</name>
    <name type="synonym">Heteropora millepora</name>
    <dbReference type="NCBI Taxonomy" id="45264"/>
    <lineage>
        <taxon>Eukaryota</taxon>
        <taxon>Metazoa</taxon>
        <taxon>Cnidaria</taxon>
        <taxon>Anthozoa</taxon>
        <taxon>Hexacorallia</taxon>
        <taxon>Scleractinia</taxon>
        <taxon>Astrocoeniina</taxon>
        <taxon>Acroporidae</taxon>
        <taxon>Acropora</taxon>
    </lineage>
</organism>
<evidence type="ECO:0000259" key="9">
    <source>
        <dbReference type="PROSITE" id="PS50104"/>
    </source>
</evidence>
<feature type="domain" description="TIR" evidence="9">
    <location>
        <begin position="337"/>
        <end position="476"/>
    </location>
</feature>
<keyword evidence="3 8" id="KW-0732">Signal</keyword>
<dbReference type="PROSITE" id="PS50104">
    <property type="entry name" value="TIR"/>
    <property type="match status" value="1"/>
</dbReference>
<protein>
    <submittedName>
        <fullName evidence="10">TIR1</fullName>
    </submittedName>
</protein>
<dbReference type="OrthoDB" id="1081807at2759"/>
<evidence type="ECO:0000256" key="4">
    <source>
        <dbReference type="ARBA" id="ARBA00022989"/>
    </source>
</evidence>
<accession>A0T396</accession>
<evidence type="ECO:0000256" key="8">
    <source>
        <dbReference type="SAM" id="SignalP"/>
    </source>
</evidence>
<dbReference type="Gene3D" id="3.40.50.10140">
    <property type="entry name" value="Toll/interleukin-1 receptor homology (TIR) domain"/>
    <property type="match status" value="1"/>
</dbReference>
<dbReference type="PANTHER" id="PTHR24365:SF541">
    <property type="entry name" value="PROTEIN TOLL-RELATED"/>
    <property type="match status" value="1"/>
</dbReference>
<keyword evidence="2 7" id="KW-0812">Transmembrane</keyword>
<proteinExistence type="evidence at transcript level"/>
<feature type="chain" id="PRO_5002630983" evidence="8">
    <location>
        <begin position="26"/>
        <end position="476"/>
    </location>
</feature>
<name>A0T396_ACRMI</name>